<dbReference type="Pfam" id="PF20684">
    <property type="entry name" value="Fung_rhodopsin"/>
    <property type="match status" value="1"/>
</dbReference>
<feature type="transmembrane region" description="Helical" evidence="7">
    <location>
        <begin position="219"/>
        <end position="239"/>
    </location>
</feature>
<accession>A0A9N9PZL2</accession>
<protein>
    <recommendedName>
        <fullName evidence="8">Rhodopsin domain-containing protein</fullName>
    </recommendedName>
</protein>
<feature type="transmembrane region" description="Helical" evidence="7">
    <location>
        <begin position="129"/>
        <end position="155"/>
    </location>
</feature>
<feature type="transmembrane region" description="Helical" evidence="7">
    <location>
        <begin position="6"/>
        <end position="27"/>
    </location>
</feature>
<evidence type="ECO:0000256" key="2">
    <source>
        <dbReference type="ARBA" id="ARBA00022692"/>
    </source>
</evidence>
<evidence type="ECO:0000256" key="1">
    <source>
        <dbReference type="ARBA" id="ARBA00004141"/>
    </source>
</evidence>
<dbReference type="Proteomes" id="UP000696280">
    <property type="component" value="Unassembled WGS sequence"/>
</dbReference>
<dbReference type="PANTHER" id="PTHR33048">
    <property type="entry name" value="PTH11-LIKE INTEGRAL MEMBRANE PROTEIN (AFU_ORTHOLOGUE AFUA_5G11245)"/>
    <property type="match status" value="1"/>
</dbReference>
<proteinExistence type="inferred from homology"/>
<feature type="region of interest" description="Disordered" evidence="6">
    <location>
        <begin position="304"/>
        <end position="332"/>
    </location>
</feature>
<comment type="similarity">
    <text evidence="5">Belongs to the SAT4 family.</text>
</comment>
<dbReference type="PANTHER" id="PTHR33048:SF157">
    <property type="entry name" value="INTEGRAL MEMBRANE PROTEIN"/>
    <property type="match status" value="1"/>
</dbReference>
<evidence type="ECO:0000313" key="10">
    <source>
        <dbReference type="Proteomes" id="UP000696280"/>
    </source>
</evidence>
<keyword evidence="3 7" id="KW-1133">Transmembrane helix</keyword>
<dbReference type="EMBL" id="CAJVRL010000114">
    <property type="protein sequence ID" value="CAG8961550.1"/>
    <property type="molecule type" value="Genomic_DNA"/>
</dbReference>
<evidence type="ECO:0000259" key="8">
    <source>
        <dbReference type="Pfam" id="PF20684"/>
    </source>
</evidence>
<dbReference type="AlphaFoldDB" id="A0A9N9PZL2"/>
<keyword evidence="2 7" id="KW-0812">Transmembrane</keyword>
<keyword evidence="4 7" id="KW-0472">Membrane</keyword>
<feature type="transmembrane region" description="Helical" evidence="7">
    <location>
        <begin position="193"/>
        <end position="212"/>
    </location>
</feature>
<feature type="transmembrane region" description="Helical" evidence="7">
    <location>
        <begin position="100"/>
        <end position="117"/>
    </location>
</feature>
<feature type="transmembrane region" description="Helical" evidence="7">
    <location>
        <begin position="259"/>
        <end position="278"/>
    </location>
</feature>
<evidence type="ECO:0000256" key="5">
    <source>
        <dbReference type="ARBA" id="ARBA00038359"/>
    </source>
</evidence>
<name>A0A9N9PZL2_9HELO</name>
<dbReference type="OrthoDB" id="5393606at2759"/>
<evidence type="ECO:0000256" key="6">
    <source>
        <dbReference type="SAM" id="MobiDB-lite"/>
    </source>
</evidence>
<comment type="caution">
    <text evidence="9">The sequence shown here is derived from an EMBL/GenBank/DDBJ whole genome shotgun (WGS) entry which is preliminary data.</text>
</comment>
<keyword evidence="10" id="KW-1185">Reference proteome</keyword>
<evidence type="ECO:0000256" key="4">
    <source>
        <dbReference type="ARBA" id="ARBA00023136"/>
    </source>
</evidence>
<organism evidence="9 10">
    <name type="scientific">Hymenoscyphus fraxineus</name>
    <dbReference type="NCBI Taxonomy" id="746836"/>
    <lineage>
        <taxon>Eukaryota</taxon>
        <taxon>Fungi</taxon>
        <taxon>Dikarya</taxon>
        <taxon>Ascomycota</taxon>
        <taxon>Pezizomycotina</taxon>
        <taxon>Leotiomycetes</taxon>
        <taxon>Helotiales</taxon>
        <taxon>Helotiaceae</taxon>
        <taxon>Hymenoscyphus</taxon>
    </lineage>
</organism>
<feature type="transmembrane region" description="Helical" evidence="7">
    <location>
        <begin position="47"/>
        <end position="68"/>
    </location>
</feature>
<gene>
    <name evidence="9" type="ORF">HYFRA_00013969</name>
</gene>
<sequence>MGLYIYMGPGLVLAAGVVFPIVGGILIAFRFRMKMKNNVKLGIEDWLVVPALTLSIGMAIATIIGVSAKSVGYNTPPKTELAYQTYTRAKGSQSYWNIEWMQPLALGCIKLSFIFFYRRIFNVGPNKSVFNIVSIAAIVLMIIWMFGIFLAVMLICPGHVSAFWGPASVRQKYCWSTIKFLYAFTWSDVGTDLIVLLMPIPSVVLIFFSIFSMLMVAKLLGVFAVGAITVAASIIRAVFYLELIATEGNPNMINTNGLYWMLMETGLALIAVNLPPLYGTVKDGGVETVVRSVRSFTSIVSTSSRASSKQNTKDPNVHKTSRSSNGRESIELGPVDFASNAKAARTESLNDLDVESGNINVTKSYTVDRRA</sequence>
<dbReference type="GO" id="GO:0016020">
    <property type="term" value="C:membrane"/>
    <property type="evidence" value="ECO:0007669"/>
    <property type="project" value="UniProtKB-SubCell"/>
</dbReference>
<evidence type="ECO:0000256" key="3">
    <source>
        <dbReference type="ARBA" id="ARBA00022989"/>
    </source>
</evidence>
<evidence type="ECO:0000256" key="7">
    <source>
        <dbReference type="SAM" id="Phobius"/>
    </source>
</evidence>
<comment type="subcellular location">
    <subcellularLocation>
        <location evidence="1">Membrane</location>
        <topology evidence="1">Multi-pass membrane protein</topology>
    </subcellularLocation>
</comment>
<reference evidence="9" key="1">
    <citation type="submission" date="2021-07" db="EMBL/GenBank/DDBJ databases">
        <authorList>
            <person name="Durling M."/>
        </authorList>
    </citation>
    <scope>NUCLEOTIDE SEQUENCE</scope>
</reference>
<feature type="domain" description="Rhodopsin" evidence="8">
    <location>
        <begin position="30"/>
        <end position="278"/>
    </location>
</feature>
<dbReference type="InterPro" id="IPR052337">
    <property type="entry name" value="SAT4-like"/>
</dbReference>
<evidence type="ECO:0000313" key="9">
    <source>
        <dbReference type="EMBL" id="CAG8961550.1"/>
    </source>
</evidence>
<dbReference type="InterPro" id="IPR049326">
    <property type="entry name" value="Rhodopsin_dom_fungi"/>
</dbReference>